<gene>
    <name evidence="1" type="ORF">LCGC14_2983370</name>
</gene>
<evidence type="ECO:0000313" key="1">
    <source>
        <dbReference type="EMBL" id="KKK64518.1"/>
    </source>
</evidence>
<reference evidence="1" key="1">
    <citation type="journal article" date="2015" name="Nature">
        <title>Complex archaea that bridge the gap between prokaryotes and eukaryotes.</title>
        <authorList>
            <person name="Spang A."/>
            <person name="Saw J.H."/>
            <person name="Jorgensen S.L."/>
            <person name="Zaremba-Niedzwiedzka K."/>
            <person name="Martijn J."/>
            <person name="Lind A.E."/>
            <person name="van Eijk R."/>
            <person name="Schleper C."/>
            <person name="Guy L."/>
            <person name="Ettema T.J."/>
        </authorList>
    </citation>
    <scope>NUCLEOTIDE SEQUENCE</scope>
</reference>
<comment type="caution">
    <text evidence="1">The sequence shown here is derived from an EMBL/GenBank/DDBJ whole genome shotgun (WGS) entry which is preliminary data.</text>
</comment>
<dbReference type="EMBL" id="LAZR01060989">
    <property type="protein sequence ID" value="KKK64518.1"/>
    <property type="molecule type" value="Genomic_DNA"/>
</dbReference>
<dbReference type="AlphaFoldDB" id="A0A0F8X6U5"/>
<organism evidence="1">
    <name type="scientific">marine sediment metagenome</name>
    <dbReference type="NCBI Taxonomy" id="412755"/>
    <lineage>
        <taxon>unclassified sequences</taxon>
        <taxon>metagenomes</taxon>
        <taxon>ecological metagenomes</taxon>
    </lineage>
</organism>
<sequence>MAFEEFKHKKSRGVLEPRVSISNAGFFILNSGCMKQQFKGFDYVVLFWDKQSRKIGIKPVRRGFKHGYKLNKNYGIGAFCGRSFFIHYRLQGLNPNGKKTKSYRTEWNSKEGLLEFSVR</sequence>
<accession>A0A0F8X6U5</accession>
<protein>
    <submittedName>
        <fullName evidence="1">Uncharacterized protein</fullName>
    </submittedName>
</protein>
<name>A0A0F8X6U5_9ZZZZ</name>
<proteinExistence type="predicted"/>